<accession>A0ABV6QI62</accession>
<evidence type="ECO:0000256" key="1">
    <source>
        <dbReference type="SAM" id="MobiDB-lite"/>
    </source>
</evidence>
<evidence type="ECO:0000313" key="3">
    <source>
        <dbReference type="EMBL" id="MFC0624331.1"/>
    </source>
</evidence>
<name>A0ABV6QI62_9ACTN</name>
<organism evidence="3 4">
    <name type="scientific">Kribbella deserti</name>
    <dbReference type="NCBI Taxonomy" id="1926257"/>
    <lineage>
        <taxon>Bacteria</taxon>
        <taxon>Bacillati</taxon>
        <taxon>Actinomycetota</taxon>
        <taxon>Actinomycetes</taxon>
        <taxon>Propionibacteriales</taxon>
        <taxon>Kribbellaceae</taxon>
        <taxon>Kribbella</taxon>
    </lineage>
</organism>
<dbReference type="RefSeq" id="WP_380045554.1">
    <property type="nucleotide sequence ID" value="NZ_JBHLTC010000011.1"/>
</dbReference>
<dbReference type="EMBL" id="JBHLTC010000011">
    <property type="protein sequence ID" value="MFC0624331.1"/>
    <property type="molecule type" value="Genomic_DNA"/>
</dbReference>
<dbReference type="Pfam" id="PF10517">
    <property type="entry name" value="DM13"/>
    <property type="match status" value="1"/>
</dbReference>
<feature type="region of interest" description="Disordered" evidence="1">
    <location>
        <begin position="45"/>
        <end position="96"/>
    </location>
</feature>
<feature type="compositionally biased region" description="Polar residues" evidence="1">
    <location>
        <begin position="49"/>
        <end position="60"/>
    </location>
</feature>
<dbReference type="PROSITE" id="PS51549">
    <property type="entry name" value="DM13"/>
    <property type="match status" value="1"/>
</dbReference>
<protein>
    <submittedName>
        <fullName evidence="3">DM13 domain-containing protein</fullName>
    </submittedName>
</protein>
<proteinExistence type="predicted"/>
<comment type="caution">
    <text evidence="3">The sequence shown here is derived from an EMBL/GenBank/DDBJ whole genome shotgun (WGS) entry which is preliminary data.</text>
</comment>
<keyword evidence="4" id="KW-1185">Reference proteome</keyword>
<evidence type="ECO:0000313" key="4">
    <source>
        <dbReference type="Proteomes" id="UP001589890"/>
    </source>
</evidence>
<dbReference type="Proteomes" id="UP001589890">
    <property type="component" value="Unassembled WGS sequence"/>
</dbReference>
<evidence type="ECO:0000259" key="2">
    <source>
        <dbReference type="PROSITE" id="PS51549"/>
    </source>
</evidence>
<reference evidence="3 4" key="1">
    <citation type="submission" date="2024-09" db="EMBL/GenBank/DDBJ databases">
        <authorList>
            <person name="Sun Q."/>
            <person name="Mori K."/>
        </authorList>
    </citation>
    <scope>NUCLEOTIDE SEQUENCE [LARGE SCALE GENOMIC DNA]</scope>
    <source>
        <strain evidence="3 4">CGMCC 1.15906</strain>
    </source>
</reference>
<feature type="compositionally biased region" description="Polar residues" evidence="1">
    <location>
        <begin position="71"/>
        <end position="80"/>
    </location>
</feature>
<gene>
    <name evidence="3" type="ORF">ACFFGN_09680</name>
</gene>
<feature type="domain" description="DM13" evidence="2">
    <location>
        <begin position="98"/>
        <end position="211"/>
    </location>
</feature>
<sequence length="213" mass="22469">MSAPSRRTVISIAAGALAVAAVIGLALFQPWRLVTDKVVDEALPGTAPISMNPSSSTPPTISVRPDATPTRPDQTASKSTPTPPRVTDPTEAPASTPVTLAKGSFITHEHDTSGTARIVQLADGSRVLRLEGLDTSDGPDLKVWLSDAAVREGKAGWHVFDDGRYENLGRLKGNKGNQNYAIPAGVDLKNFTSVSIWCDRFNVSFGAAKLVPA</sequence>
<dbReference type="InterPro" id="IPR019545">
    <property type="entry name" value="DM13_domain"/>
</dbReference>